<keyword evidence="10 13" id="KW-0143">Chaperone</keyword>
<evidence type="ECO:0000256" key="14">
    <source>
        <dbReference type="SAM" id="Coils"/>
    </source>
</evidence>
<dbReference type="HAMAP" id="MF_01810">
    <property type="entry name" value="YidC_type1"/>
    <property type="match status" value="1"/>
</dbReference>
<evidence type="ECO:0000256" key="7">
    <source>
        <dbReference type="ARBA" id="ARBA00022927"/>
    </source>
</evidence>
<evidence type="ECO:0000256" key="4">
    <source>
        <dbReference type="ARBA" id="ARBA00022448"/>
    </source>
</evidence>
<dbReference type="Proteomes" id="UP001152599">
    <property type="component" value="Unassembled WGS sequence"/>
</dbReference>
<dbReference type="SUPFAM" id="SSF74650">
    <property type="entry name" value="Galactose mutarotase-like"/>
    <property type="match status" value="1"/>
</dbReference>
<dbReference type="InterPro" id="IPR001708">
    <property type="entry name" value="YidC/ALB3/OXA1/COX18"/>
</dbReference>
<dbReference type="GO" id="GO:0051205">
    <property type="term" value="P:protein insertion into membrane"/>
    <property type="evidence" value="ECO:0007669"/>
    <property type="project" value="TreeGrafter"/>
</dbReference>
<dbReference type="GO" id="GO:0030246">
    <property type="term" value="F:carbohydrate binding"/>
    <property type="evidence" value="ECO:0007669"/>
    <property type="project" value="InterPro"/>
</dbReference>
<comment type="function">
    <text evidence="13">Required for the insertion and/or proper folding and/or complex formation of integral membrane proteins into the membrane. Involved in integration of membrane proteins that insert both dependently and independently of the Sec translocase complex, as well as at least some lipoproteins. Aids folding of multispanning membrane proteins.</text>
</comment>
<dbReference type="GO" id="GO:0005886">
    <property type="term" value="C:plasma membrane"/>
    <property type="evidence" value="ECO:0007669"/>
    <property type="project" value="UniProtKB-SubCell"/>
</dbReference>
<dbReference type="EMBL" id="JANCMU010000008">
    <property type="protein sequence ID" value="MDG4946919.1"/>
    <property type="molecule type" value="Genomic_DNA"/>
</dbReference>
<dbReference type="NCBIfam" id="TIGR03593">
    <property type="entry name" value="yidC_nterm"/>
    <property type="match status" value="1"/>
</dbReference>
<keyword evidence="9 13" id="KW-0472">Membrane</keyword>
<evidence type="ECO:0000256" key="12">
    <source>
        <dbReference type="ARBA" id="ARBA00033342"/>
    </source>
</evidence>
<evidence type="ECO:0000313" key="18">
    <source>
        <dbReference type="Proteomes" id="UP001152599"/>
    </source>
</evidence>
<keyword evidence="5 13" id="KW-1003">Cell membrane</keyword>
<evidence type="ECO:0000313" key="17">
    <source>
        <dbReference type="EMBL" id="MDG4946919.1"/>
    </source>
</evidence>
<feature type="transmembrane region" description="Helical" evidence="13">
    <location>
        <begin position="12"/>
        <end position="28"/>
    </location>
</feature>
<keyword evidence="4 13" id="KW-0813">Transport</keyword>
<keyword evidence="8 13" id="KW-1133">Transmembrane helix</keyword>
<evidence type="ECO:0000256" key="3">
    <source>
        <dbReference type="ARBA" id="ARBA00015325"/>
    </source>
</evidence>
<dbReference type="GO" id="GO:0005975">
    <property type="term" value="P:carbohydrate metabolic process"/>
    <property type="evidence" value="ECO:0007669"/>
    <property type="project" value="InterPro"/>
</dbReference>
<evidence type="ECO:0000259" key="15">
    <source>
        <dbReference type="Pfam" id="PF02096"/>
    </source>
</evidence>
<dbReference type="Pfam" id="PF02096">
    <property type="entry name" value="60KD_IMP"/>
    <property type="match status" value="1"/>
</dbReference>
<dbReference type="CDD" id="cd19961">
    <property type="entry name" value="EcYidC-like_peri"/>
    <property type="match status" value="1"/>
</dbReference>
<feature type="domain" description="Membrane insertase YidC N-terminal" evidence="16">
    <location>
        <begin position="83"/>
        <end position="345"/>
    </location>
</feature>
<evidence type="ECO:0000256" key="9">
    <source>
        <dbReference type="ARBA" id="ARBA00023136"/>
    </source>
</evidence>
<feature type="transmembrane region" description="Helical" evidence="13">
    <location>
        <begin position="520"/>
        <end position="537"/>
    </location>
</feature>
<comment type="similarity">
    <text evidence="2 13">Belongs to the OXA1/ALB3/YidC family. Type 1 subfamily.</text>
</comment>
<proteinExistence type="inferred from homology"/>
<dbReference type="InterPro" id="IPR038221">
    <property type="entry name" value="YidC_periplasmic_sf"/>
</dbReference>
<dbReference type="NCBIfam" id="TIGR03592">
    <property type="entry name" value="yidC_oxa1_cterm"/>
    <property type="match status" value="1"/>
</dbReference>
<keyword evidence="7 13" id="KW-0653">Protein transport</keyword>
<keyword evidence="14" id="KW-0175">Coiled coil</keyword>
<organism evidence="17 18">
    <name type="scientific">Profundicola chukchiensis</name>
    <dbReference type="NCBI Taxonomy" id="2961959"/>
    <lineage>
        <taxon>Bacteria</taxon>
        <taxon>Pseudomonadati</taxon>
        <taxon>Bacteroidota</taxon>
        <taxon>Flavobacteriia</taxon>
        <taxon>Flavobacteriales</taxon>
        <taxon>Weeksellaceae</taxon>
        <taxon>Profundicola</taxon>
    </lineage>
</organism>
<feature type="transmembrane region" description="Helical" evidence="13">
    <location>
        <begin position="360"/>
        <end position="380"/>
    </location>
</feature>
<dbReference type="AlphaFoldDB" id="A0A9X4RXR0"/>
<dbReference type="PRINTS" id="PR00701">
    <property type="entry name" value="60KDINNERMP"/>
</dbReference>
<evidence type="ECO:0000256" key="10">
    <source>
        <dbReference type="ARBA" id="ARBA00023186"/>
    </source>
</evidence>
<evidence type="ECO:0000256" key="6">
    <source>
        <dbReference type="ARBA" id="ARBA00022692"/>
    </source>
</evidence>
<dbReference type="InterPro" id="IPR028053">
    <property type="entry name" value="Membr_insert_YidC_N"/>
</dbReference>
<gene>
    <name evidence="13 17" type="primary">yidC</name>
    <name evidence="17" type="ORF">NMK71_10890</name>
</gene>
<dbReference type="InterPro" id="IPR047196">
    <property type="entry name" value="YidC_ALB_C"/>
</dbReference>
<dbReference type="PANTHER" id="PTHR12428:SF65">
    <property type="entry name" value="CYTOCHROME C OXIDASE ASSEMBLY PROTEIN COX18, MITOCHONDRIAL"/>
    <property type="match status" value="1"/>
</dbReference>
<feature type="domain" description="Membrane insertase YidC/Oxa/ALB C-terminal" evidence="15">
    <location>
        <begin position="360"/>
        <end position="559"/>
    </location>
</feature>
<dbReference type="PANTHER" id="PTHR12428">
    <property type="entry name" value="OXA1"/>
    <property type="match status" value="1"/>
</dbReference>
<dbReference type="GO" id="GO:0003824">
    <property type="term" value="F:catalytic activity"/>
    <property type="evidence" value="ECO:0007669"/>
    <property type="project" value="InterPro"/>
</dbReference>
<comment type="subunit">
    <text evidence="13">Interacts with the Sec translocase complex via SecD. Specifically interacts with transmembrane segments of nascent integral membrane proteins during membrane integration.</text>
</comment>
<name>A0A9X4RXR0_9FLAO</name>
<evidence type="ECO:0000256" key="13">
    <source>
        <dbReference type="HAMAP-Rule" id="MF_01810"/>
    </source>
</evidence>
<dbReference type="GO" id="GO:0015031">
    <property type="term" value="P:protein transport"/>
    <property type="evidence" value="ECO:0007669"/>
    <property type="project" value="UniProtKB-KW"/>
</dbReference>
<feature type="transmembrane region" description="Helical" evidence="13">
    <location>
        <begin position="478"/>
        <end position="500"/>
    </location>
</feature>
<feature type="transmembrane region" description="Helical" evidence="13">
    <location>
        <begin position="419"/>
        <end position="445"/>
    </location>
</feature>
<dbReference type="CDD" id="cd20070">
    <property type="entry name" value="5TM_YidC_Alb3"/>
    <property type="match status" value="1"/>
</dbReference>
<dbReference type="InterPro" id="IPR028055">
    <property type="entry name" value="YidC/Oxa/ALB_C"/>
</dbReference>
<evidence type="ECO:0000256" key="2">
    <source>
        <dbReference type="ARBA" id="ARBA00010527"/>
    </source>
</evidence>
<keyword evidence="18" id="KW-1185">Reference proteome</keyword>
<evidence type="ECO:0000256" key="11">
    <source>
        <dbReference type="ARBA" id="ARBA00033245"/>
    </source>
</evidence>
<evidence type="ECO:0000256" key="5">
    <source>
        <dbReference type="ARBA" id="ARBA00022475"/>
    </source>
</evidence>
<sequence length="612" mass="70952">MQERKFDKNQLIGFGLMLVLFFGYYMLTKPTEEEIQAQKAKQELAAKQQAKAEEGSSSTAIVDDTEIALAQDSLSEKVSLQTYTLENDKLLLEFTNRGAQLSKVQLKEYNAYDDVSEDHEKPLYIIDGDNAQFGLKLNDNQGRQIDLSKRNFEVREEGNSIIFTTRENGGVIQYTYTLSGDHDLDFNIKSQGFNKISADQDAQLYFNLQALSQEKGKAWEQRTTDIHFSLNDFSKDDYTTKEYTSDSDDKIDWVGFKQQFFTTIFEKEEGLKNVRLNVITPEETDTIHSKYFEFSAPLANKGELNENYTWRFLPLEFNTLKAYDKEYEEIIPFGWGIFGWINEWIILPTFRFMAGWGLQYGWVIALLTIFIKLITSPIMYKQYKQSAMMRVLKPDMDELSKKYPDKDDAMKKQQEVMALYRSAGVNPLAGCLPALLQIPIFYALFNFFPNIIDLRGESFLWADDLTAYDSILELGFNIPFYGAHISLFALLYVITMVIYFRTSGNMMNTPTQEGMPDMRFIMYLMPIMFIFFLNSYASGLSWYYFVSNALNIGLVFVIKNWMIDDKKIHQKIEANKAKPKKKKKKSKWAARLDEAMRQAQEQQEAAKKAKKK</sequence>
<feature type="transmembrane region" description="Helical" evidence="13">
    <location>
        <begin position="543"/>
        <end position="562"/>
    </location>
</feature>
<comment type="subcellular location">
    <subcellularLocation>
        <location evidence="1">Cell inner membrane</location>
        <topology evidence="1">Multi-pass membrane protein</topology>
    </subcellularLocation>
    <subcellularLocation>
        <location evidence="13">Cell membrane</location>
        <topology evidence="13">Multi-pass membrane protein</topology>
    </subcellularLocation>
</comment>
<dbReference type="NCBIfam" id="NF002356">
    <property type="entry name" value="PRK01318.2-3"/>
    <property type="match status" value="1"/>
</dbReference>
<dbReference type="RefSeq" id="WP_304417796.1">
    <property type="nucleotide sequence ID" value="NZ_JANAIE010000009.1"/>
</dbReference>
<dbReference type="GO" id="GO:0032977">
    <property type="term" value="F:membrane insertase activity"/>
    <property type="evidence" value="ECO:0007669"/>
    <property type="project" value="InterPro"/>
</dbReference>
<dbReference type="InterPro" id="IPR011013">
    <property type="entry name" value="Gal_mutarotase_sf_dom"/>
</dbReference>
<keyword evidence="6 13" id="KW-0812">Transmembrane</keyword>
<dbReference type="Pfam" id="PF14849">
    <property type="entry name" value="YidC_periplas"/>
    <property type="match status" value="1"/>
</dbReference>
<evidence type="ECO:0000256" key="1">
    <source>
        <dbReference type="ARBA" id="ARBA00004429"/>
    </source>
</evidence>
<evidence type="ECO:0000256" key="8">
    <source>
        <dbReference type="ARBA" id="ARBA00022989"/>
    </source>
</evidence>
<evidence type="ECO:0000259" key="16">
    <source>
        <dbReference type="Pfam" id="PF14849"/>
    </source>
</evidence>
<accession>A0A9X4RXR0</accession>
<reference evidence="17" key="1">
    <citation type="submission" date="2022-07" db="EMBL/GenBank/DDBJ databases">
        <title>Description and genome-wide analysis of Profundicola chukchiensis gen. nov., sp. nov., marine bacteria isolated from bottom sediments of the Chukchi Sea.</title>
        <authorList>
            <person name="Romanenko L."/>
            <person name="Otstavnykh N."/>
            <person name="Kurilenko V."/>
            <person name="Eremeev V."/>
            <person name="Velansky P."/>
            <person name="Mikhailov V."/>
            <person name="Isaeva M."/>
        </authorList>
    </citation>
    <scope>NUCLEOTIDE SEQUENCE</scope>
    <source>
        <strain evidence="17">KMM 9713</strain>
    </source>
</reference>
<protein>
    <recommendedName>
        <fullName evidence="3 13">Membrane protein insertase YidC</fullName>
    </recommendedName>
    <alternativeName>
        <fullName evidence="12 13">Foldase YidC</fullName>
    </alternativeName>
    <alternativeName>
        <fullName evidence="13">Membrane protein YidC</fullName>
    </alternativeName>
    <alternativeName>
        <fullName evidence="11 13">membrane integrase YidC</fullName>
    </alternativeName>
</protein>
<comment type="caution">
    <text evidence="17">The sequence shown here is derived from an EMBL/GenBank/DDBJ whole genome shotgun (WGS) entry which is preliminary data.</text>
</comment>
<feature type="coiled-coil region" evidence="14">
    <location>
        <begin position="585"/>
        <end position="612"/>
    </location>
</feature>
<dbReference type="InterPro" id="IPR019998">
    <property type="entry name" value="Membr_insert_YidC"/>
</dbReference>
<dbReference type="Gene3D" id="2.70.98.90">
    <property type="match status" value="1"/>
</dbReference>